<proteinExistence type="predicted"/>
<evidence type="ECO:0000313" key="3">
    <source>
        <dbReference type="EMBL" id="MCH6267949.1"/>
    </source>
</evidence>
<dbReference type="InterPro" id="IPR016181">
    <property type="entry name" value="Acyl_CoA_acyltransferase"/>
</dbReference>
<comment type="caution">
    <text evidence="2">The sequence shown here is derived from an EMBL/GenBank/DDBJ whole genome shotgun (WGS) entry which is preliminary data.</text>
</comment>
<accession>A0A942T5N1</accession>
<dbReference type="AlphaFoldDB" id="A0A942T5N1"/>
<evidence type="ECO:0000313" key="2">
    <source>
        <dbReference type="EMBL" id="MBS4185431.1"/>
    </source>
</evidence>
<dbReference type="EMBL" id="JAGYPE010000005">
    <property type="protein sequence ID" value="MBS4185431.1"/>
    <property type="molecule type" value="Genomic_DNA"/>
</dbReference>
<dbReference type="PROSITE" id="PS51186">
    <property type="entry name" value="GNAT"/>
    <property type="match status" value="1"/>
</dbReference>
<dbReference type="Pfam" id="PF00583">
    <property type="entry name" value="Acetyltransf_1"/>
    <property type="match status" value="1"/>
</dbReference>
<dbReference type="RefSeq" id="WP_213145226.1">
    <property type="nucleotide sequence ID" value="NZ_JAGYPE020000045.1"/>
</dbReference>
<gene>
    <name evidence="3" type="ORF">KHB02_020700</name>
    <name evidence="2" type="ORF">KHB02_29025</name>
</gene>
<name>A0A942T5N1_9BACI</name>
<reference evidence="2" key="1">
    <citation type="submission" date="2021-05" db="EMBL/GenBank/DDBJ databases">
        <title>Novel Bacillus species.</title>
        <authorList>
            <person name="Liu G."/>
        </authorList>
    </citation>
    <scope>NUCLEOTIDE SEQUENCE</scope>
    <source>
        <strain evidence="2 4">FJAT-50051</strain>
    </source>
</reference>
<sequence length="155" mass="18095">MSIHFEEIRKETLYIALEIVNSNPEYNVLENDLAARELADLEKEFLNPKTISVFIKLDDTYIGVVDYVLENPNDHFPWLGLLMIHADYQGYGFGAEAYAHIENEMDKRGLDRVRIGVIKENAKARHFWELLGFKYYNTVGWENGRVIFCYEKLIG</sequence>
<organism evidence="2">
    <name type="scientific">Neobacillus citreus</name>
    <dbReference type="NCBI Taxonomy" id="2833578"/>
    <lineage>
        <taxon>Bacteria</taxon>
        <taxon>Bacillati</taxon>
        <taxon>Bacillota</taxon>
        <taxon>Bacilli</taxon>
        <taxon>Bacillales</taxon>
        <taxon>Bacillaceae</taxon>
        <taxon>Neobacillus</taxon>
    </lineage>
</organism>
<feature type="domain" description="N-acetyltransferase" evidence="1">
    <location>
        <begin position="6"/>
        <end position="155"/>
    </location>
</feature>
<evidence type="ECO:0000313" key="4">
    <source>
        <dbReference type="Proteomes" id="UP000677265"/>
    </source>
</evidence>
<dbReference type="Proteomes" id="UP000677265">
    <property type="component" value="Unassembled WGS sequence"/>
</dbReference>
<dbReference type="GO" id="GO:0016747">
    <property type="term" value="F:acyltransferase activity, transferring groups other than amino-acyl groups"/>
    <property type="evidence" value="ECO:0007669"/>
    <property type="project" value="InterPro"/>
</dbReference>
<dbReference type="Gene3D" id="3.40.630.30">
    <property type="match status" value="1"/>
</dbReference>
<protein>
    <submittedName>
        <fullName evidence="2">GNAT family N-acetyltransferase</fullName>
    </submittedName>
</protein>
<dbReference type="EMBL" id="JAGYPE020000045">
    <property type="protein sequence ID" value="MCH6267949.1"/>
    <property type="molecule type" value="Genomic_DNA"/>
</dbReference>
<dbReference type="SUPFAM" id="SSF55729">
    <property type="entry name" value="Acyl-CoA N-acyltransferases (Nat)"/>
    <property type="match status" value="1"/>
</dbReference>
<keyword evidence="4" id="KW-1185">Reference proteome</keyword>
<evidence type="ECO:0000259" key="1">
    <source>
        <dbReference type="PROSITE" id="PS51186"/>
    </source>
</evidence>
<dbReference type="InterPro" id="IPR000182">
    <property type="entry name" value="GNAT_dom"/>
</dbReference>
<dbReference type="CDD" id="cd04301">
    <property type="entry name" value="NAT_SF"/>
    <property type="match status" value="1"/>
</dbReference>